<keyword evidence="1" id="KW-0812">Transmembrane</keyword>
<keyword evidence="3" id="KW-1185">Reference proteome</keyword>
<evidence type="ECO:0000313" key="2">
    <source>
        <dbReference type="EMBL" id="SDZ91339.1"/>
    </source>
</evidence>
<sequence length="56" mass="6481">MNKYIKALTILVFVFIIFSFYEWKINPGDWHTGSRIGATIMFALLGIAELQEETKN</sequence>
<name>A0A1H3WW35_9FLAO</name>
<dbReference type="STRING" id="150146.SAMN05443667_101268"/>
<dbReference type="RefSeq" id="WP_176980543.1">
    <property type="nucleotide sequence ID" value="NZ_FNRD01000001.1"/>
</dbReference>
<proteinExistence type="predicted"/>
<feature type="transmembrane region" description="Helical" evidence="1">
    <location>
        <begin position="7"/>
        <end position="24"/>
    </location>
</feature>
<keyword evidence="1" id="KW-1133">Transmembrane helix</keyword>
<protein>
    <submittedName>
        <fullName evidence="2">Uncharacterized protein</fullName>
    </submittedName>
</protein>
<evidence type="ECO:0000256" key="1">
    <source>
        <dbReference type="SAM" id="Phobius"/>
    </source>
</evidence>
<evidence type="ECO:0000313" key="3">
    <source>
        <dbReference type="Proteomes" id="UP000198951"/>
    </source>
</evidence>
<dbReference type="EMBL" id="FNRD01000001">
    <property type="protein sequence ID" value="SDZ91339.1"/>
    <property type="molecule type" value="Genomic_DNA"/>
</dbReference>
<dbReference type="AlphaFoldDB" id="A0A1H3WW35"/>
<reference evidence="3" key="1">
    <citation type="submission" date="2016-10" db="EMBL/GenBank/DDBJ databases">
        <authorList>
            <person name="Varghese N."/>
            <person name="Submissions S."/>
        </authorList>
    </citation>
    <scope>NUCLEOTIDE SEQUENCE [LARGE SCALE GENOMIC DNA]</scope>
    <source>
        <strain evidence="3">DSM 22376</strain>
    </source>
</reference>
<dbReference type="Proteomes" id="UP000198951">
    <property type="component" value="Unassembled WGS sequence"/>
</dbReference>
<gene>
    <name evidence="2" type="ORF">SAMN05443667_101268</name>
</gene>
<accession>A0A1H3WW35</accession>
<organism evidence="2 3">
    <name type="scientific">Flavobacterium gillisiae</name>
    <dbReference type="NCBI Taxonomy" id="150146"/>
    <lineage>
        <taxon>Bacteria</taxon>
        <taxon>Pseudomonadati</taxon>
        <taxon>Bacteroidota</taxon>
        <taxon>Flavobacteriia</taxon>
        <taxon>Flavobacteriales</taxon>
        <taxon>Flavobacteriaceae</taxon>
        <taxon>Flavobacterium</taxon>
    </lineage>
</organism>
<keyword evidence="1" id="KW-0472">Membrane</keyword>